<dbReference type="PANTHER" id="PTHR23183">
    <property type="entry name" value="NOP14"/>
    <property type="match status" value="1"/>
</dbReference>
<comment type="similarity">
    <text evidence="2">Belongs to the NOP14 family.</text>
</comment>
<gene>
    <name evidence="8" type="primary">NOP14</name>
    <name evidence="8" type="synonym">nop14</name>
</gene>
<sequence length="841" mass="95676">HKKANRWGPDEHLFHISSFFIKNNPFEVKINRKKFDILGRKSKHDVGLPGVSRSKAINKRKETLLKEYKTKDKANKFIDKRFGEYDTKMDPEEKILQRFSMERQRTQDKKDMYNLNEEEELTHYGQSLSEMEKLNDMVDSDDDADEKGVLSAELTASHFGGGGLLRRKTQGEKDNGGNQRAKSRQELIEELILKSKQEKRERQNQKEESQVLTEKLDQDWKSIQGLLAHKNAPKADRLEEEDKPKLDEYDMMVRELGFEMKAQPSEKMKTPEEVAREERERLQKLEADRLRRMMGDVVEDCTKTQAHMSADDLNDGFILDGDEKPTLAYQDGKWNINEEGAKIEGDDDEEGGEGESGEEESGGEEEEEGSGEDSHSDLDSEQESEGGEEEEEEEGEKDEVPATKSQLSEEERKAQAEAAKAELPYTFKAPESYSDLKGLLQGHPADHQCIILARTQKCNHPSLAVGNKLKLQKLFGFLLEYVGELASRSPPELSTIDKMITQLYGLCQLFPEAASKAMQTTLVDSAHRMEDVLEVKGRAAFPQLDMLIYLKITALLFPTSDFRHPVTTPALLYISQALTKCPVMSLEDVTSGLVLCCLAVEYVSFSKRFCPELINFLLGVLHLAVQDKTSTGTAFLLMGYCHISSSTRPNWLLVFSIRVGVVSILIHVFCLNDAPPPPPPPPRLSAVATCMDLLKHCSSLYRELTSYSHIFQPITTLLSKHLPIKTYPAALQVSGTVVSSKDNLFHLPFCKPLNSRLDYGKKRGNTKEEREKERLNHKYKKEFKGALREIRKDTRFLAREKLNEVMGRDAERKRKVKELFGSLATQEGEWKALKRRKNSRH</sequence>
<evidence type="ECO:0000256" key="5">
    <source>
        <dbReference type="ARBA" id="ARBA00023242"/>
    </source>
</evidence>
<dbReference type="InterPro" id="IPR007276">
    <property type="entry name" value="Nop14"/>
</dbReference>
<comment type="subcellular location">
    <subcellularLocation>
        <location evidence="1">Nucleus</location>
        <location evidence="1">Nucleolus</location>
    </subcellularLocation>
</comment>
<reference evidence="8" key="2">
    <citation type="submission" date="2025-09" db="UniProtKB">
        <authorList>
            <consortium name="Ensembl"/>
        </authorList>
    </citation>
    <scope>IDENTIFICATION</scope>
</reference>
<dbReference type="GO" id="GO:0032040">
    <property type="term" value="C:small-subunit processome"/>
    <property type="evidence" value="ECO:0007669"/>
    <property type="project" value="InterPro"/>
</dbReference>
<keyword evidence="4" id="KW-0698">rRNA processing</keyword>
<proteinExistence type="inferred from homology"/>
<organism evidence="8 9">
    <name type="scientific">Oncorhynchus kisutch</name>
    <name type="common">Coho salmon</name>
    <name type="synonym">Salmo kisutch</name>
    <dbReference type="NCBI Taxonomy" id="8019"/>
    <lineage>
        <taxon>Eukaryota</taxon>
        <taxon>Metazoa</taxon>
        <taxon>Chordata</taxon>
        <taxon>Craniata</taxon>
        <taxon>Vertebrata</taxon>
        <taxon>Euteleostomi</taxon>
        <taxon>Actinopterygii</taxon>
        <taxon>Neopterygii</taxon>
        <taxon>Teleostei</taxon>
        <taxon>Protacanthopterygii</taxon>
        <taxon>Salmoniformes</taxon>
        <taxon>Salmonidae</taxon>
        <taxon>Salmoninae</taxon>
        <taxon>Oncorhynchus</taxon>
    </lineage>
</organism>
<evidence type="ECO:0000256" key="6">
    <source>
        <dbReference type="ARBA" id="ARBA00024695"/>
    </source>
</evidence>
<dbReference type="Proteomes" id="UP000694557">
    <property type="component" value="Unassembled WGS sequence"/>
</dbReference>
<feature type="region of interest" description="Disordered" evidence="7">
    <location>
        <begin position="258"/>
        <end position="279"/>
    </location>
</feature>
<dbReference type="Pfam" id="PF04147">
    <property type="entry name" value="Nop14"/>
    <property type="match status" value="2"/>
</dbReference>
<feature type="region of interest" description="Disordered" evidence="7">
    <location>
        <begin position="139"/>
        <end position="189"/>
    </location>
</feature>
<dbReference type="AlphaFoldDB" id="A0A8C7F5M8"/>
<evidence type="ECO:0000256" key="4">
    <source>
        <dbReference type="ARBA" id="ARBA00022552"/>
    </source>
</evidence>
<evidence type="ECO:0000313" key="9">
    <source>
        <dbReference type="Proteomes" id="UP000694557"/>
    </source>
</evidence>
<evidence type="ECO:0000256" key="7">
    <source>
        <dbReference type="SAM" id="MobiDB-lite"/>
    </source>
</evidence>
<feature type="region of interest" description="Disordered" evidence="7">
    <location>
        <begin position="194"/>
        <end position="213"/>
    </location>
</feature>
<dbReference type="PANTHER" id="PTHR23183:SF0">
    <property type="entry name" value="NUCLEOLAR PROTEIN 14"/>
    <property type="match status" value="1"/>
</dbReference>
<accession>A0A8C7F5M8</accession>
<reference evidence="8" key="1">
    <citation type="submission" date="2025-08" db="UniProtKB">
        <authorList>
            <consortium name="Ensembl"/>
        </authorList>
    </citation>
    <scope>IDENTIFICATION</scope>
</reference>
<keyword evidence="3" id="KW-0690">Ribosome biogenesis</keyword>
<dbReference type="GO" id="GO:0030490">
    <property type="term" value="P:maturation of SSU-rRNA"/>
    <property type="evidence" value="ECO:0007669"/>
    <property type="project" value="TreeGrafter"/>
</dbReference>
<evidence type="ECO:0000256" key="1">
    <source>
        <dbReference type="ARBA" id="ARBA00004604"/>
    </source>
</evidence>
<feature type="compositionally biased region" description="Acidic residues" evidence="7">
    <location>
        <begin position="379"/>
        <end position="397"/>
    </location>
</feature>
<name>A0A8C7F5M8_ONCKI</name>
<dbReference type="Ensembl" id="ENSOKIT00005016541.1">
    <property type="protein sequence ID" value="ENSOKIP00005015564.1"/>
    <property type="gene ID" value="ENSOKIG00005006291.1"/>
</dbReference>
<evidence type="ECO:0000256" key="3">
    <source>
        <dbReference type="ARBA" id="ARBA00022517"/>
    </source>
</evidence>
<keyword evidence="5" id="KW-0539">Nucleus</keyword>
<keyword evidence="9" id="KW-1185">Reference proteome</keyword>
<comment type="function">
    <text evidence="6">Involved in nucleolar processing of pre-18S ribosomal RNA. Has a role in the nuclear export of 40S pre-ribosomal subunit to the cytoplasm.</text>
</comment>
<evidence type="ECO:0000313" key="8">
    <source>
        <dbReference type="Ensembl" id="ENSOKIP00005015564.1"/>
    </source>
</evidence>
<feature type="compositionally biased region" description="Acidic residues" evidence="7">
    <location>
        <begin position="345"/>
        <end position="371"/>
    </location>
</feature>
<evidence type="ECO:0000256" key="2">
    <source>
        <dbReference type="ARBA" id="ARBA00007466"/>
    </source>
</evidence>
<protein>
    <submittedName>
        <fullName evidence="8">NOP14 nucleolar protein homolog (yeast)</fullName>
    </submittedName>
</protein>
<dbReference type="GO" id="GO:0030692">
    <property type="term" value="C:Noc4p-Nop14p complex"/>
    <property type="evidence" value="ECO:0007669"/>
    <property type="project" value="TreeGrafter"/>
</dbReference>
<dbReference type="GeneTree" id="ENSGT00390000017459"/>
<feature type="region of interest" description="Disordered" evidence="7">
    <location>
        <begin position="304"/>
        <end position="419"/>
    </location>
</feature>